<dbReference type="PANTHER" id="PTHR33116:SF84">
    <property type="entry name" value="RNA-DIRECTED DNA POLYMERASE"/>
    <property type="match status" value="1"/>
</dbReference>
<dbReference type="Proteomes" id="UP000504610">
    <property type="component" value="Chromosome 5"/>
</dbReference>
<dbReference type="OrthoDB" id="1938625at2759"/>
<dbReference type="GeneID" id="108837423"/>
<dbReference type="InterPro" id="IPR026960">
    <property type="entry name" value="RVT-Znf"/>
</dbReference>
<gene>
    <name evidence="3" type="primary">LOC108837423</name>
</gene>
<name>A0A6J0M2S6_RAPSA</name>
<proteinExistence type="predicted"/>
<dbReference type="Pfam" id="PF13966">
    <property type="entry name" value="zf-RVT"/>
    <property type="match status" value="1"/>
</dbReference>
<reference evidence="3" key="2">
    <citation type="submission" date="2025-08" db="UniProtKB">
        <authorList>
            <consortium name="RefSeq"/>
        </authorList>
    </citation>
    <scope>IDENTIFICATION</scope>
    <source>
        <tissue evidence="3">Leaf</tissue>
    </source>
</reference>
<sequence length="328" mass="38195">MSGSLWVAWAHAELMKSVSFWDVKETAKGSWLWRKLLKLRPLAASFLRTEIQNGESSYFWTDDWLGTGRLIDETGELGPRYLGVPRHALVADVCESGVWQMRSRGRRVFPDTYDRIENARRPDESLGRDVIMWKHDDGIYKDQFSSARTWDQLRIRGHEVSWHHLVWFPQGVPRQAFIVWLAIRDRLSTGVRMRSWGLTQGCVFCGERDESRDHLFFACPVTYTIWTTLTAHLLGASANPDWTITVASLLRPNRPKLDTILLKMVFHSSVYLIWRERNSRRHQGPCRSTHTLIGQIDKAIRNRISSLKYVGNHKLAGLLTRWFEVYSR</sequence>
<dbReference type="AlphaFoldDB" id="A0A6J0M2S6"/>
<accession>A0A6J0M2S6</accession>
<reference evidence="2" key="1">
    <citation type="journal article" date="2019" name="Database">
        <title>The radish genome database (RadishGD): an integrated information resource for radish genomics.</title>
        <authorList>
            <person name="Yu H.J."/>
            <person name="Baek S."/>
            <person name="Lee Y.J."/>
            <person name="Cho A."/>
            <person name="Mun J.H."/>
        </authorList>
    </citation>
    <scope>NUCLEOTIDE SEQUENCE [LARGE SCALE GENOMIC DNA]</scope>
    <source>
        <strain evidence="2">cv. WK10039</strain>
    </source>
</reference>
<evidence type="ECO:0000259" key="1">
    <source>
        <dbReference type="Pfam" id="PF13966"/>
    </source>
</evidence>
<protein>
    <submittedName>
        <fullName evidence="3">Uncharacterized protein LOC108837423</fullName>
    </submittedName>
</protein>
<dbReference type="RefSeq" id="XP_018465971.2">
    <property type="nucleotide sequence ID" value="XM_018610469.2"/>
</dbReference>
<evidence type="ECO:0000313" key="2">
    <source>
        <dbReference type="Proteomes" id="UP000504610"/>
    </source>
</evidence>
<feature type="domain" description="Reverse transcriptase zinc-binding" evidence="1">
    <location>
        <begin position="144"/>
        <end position="226"/>
    </location>
</feature>
<evidence type="ECO:0000313" key="3">
    <source>
        <dbReference type="RefSeq" id="XP_018465971.2"/>
    </source>
</evidence>
<organism evidence="2 3">
    <name type="scientific">Raphanus sativus</name>
    <name type="common">Radish</name>
    <name type="synonym">Raphanus raphanistrum var. sativus</name>
    <dbReference type="NCBI Taxonomy" id="3726"/>
    <lineage>
        <taxon>Eukaryota</taxon>
        <taxon>Viridiplantae</taxon>
        <taxon>Streptophyta</taxon>
        <taxon>Embryophyta</taxon>
        <taxon>Tracheophyta</taxon>
        <taxon>Spermatophyta</taxon>
        <taxon>Magnoliopsida</taxon>
        <taxon>eudicotyledons</taxon>
        <taxon>Gunneridae</taxon>
        <taxon>Pentapetalae</taxon>
        <taxon>rosids</taxon>
        <taxon>malvids</taxon>
        <taxon>Brassicales</taxon>
        <taxon>Brassicaceae</taxon>
        <taxon>Brassiceae</taxon>
        <taxon>Raphanus</taxon>
    </lineage>
</organism>
<dbReference type="PANTHER" id="PTHR33116">
    <property type="entry name" value="REVERSE TRANSCRIPTASE ZINC-BINDING DOMAIN-CONTAINING PROTEIN-RELATED-RELATED"/>
    <property type="match status" value="1"/>
</dbReference>
<keyword evidence="2" id="KW-1185">Reference proteome</keyword>
<dbReference type="KEGG" id="rsz:108837423"/>